<accession>A0A1E5T3C2</accession>
<gene>
    <name evidence="1" type="ORF">BFP71_07095</name>
</gene>
<dbReference type="RefSeq" id="WP_069834792.1">
    <property type="nucleotide sequence ID" value="NZ_MDGQ01000004.1"/>
</dbReference>
<comment type="caution">
    <text evidence="1">The sequence shown here is derived from an EMBL/GenBank/DDBJ whole genome shotgun (WGS) entry which is preliminary data.</text>
</comment>
<proteinExistence type="predicted"/>
<protein>
    <recommendedName>
        <fullName evidence="3">Secretion system C-terminal sorting domain-containing protein</fullName>
    </recommendedName>
</protein>
<name>A0A1E5T3C2_9BACT</name>
<reference evidence="1 2" key="1">
    <citation type="submission" date="2016-08" db="EMBL/GenBank/DDBJ databases">
        <title>Draft genome of Fabibacter sp. strain SK-8.</title>
        <authorList>
            <person name="Wong S.-K."/>
            <person name="Hamasaki K."/>
            <person name="Yoshizawa S."/>
        </authorList>
    </citation>
    <scope>NUCLEOTIDE SEQUENCE [LARGE SCALE GENOMIC DNA]</scope>
    <source>
        <strain evidence="1 2">SK-8</strain>
    </source>
</reference>
<dbReference type="PANTHER" id="PTHR42754">
    <property type="entry name" value="ENDOGLUCANASE"/>
    <property type="match status" value="1"/>
</dbReference>
<dbReference type="Proteomes" id="UP000095552">
    <property type="component" value="Unassembled WGS sequence"/>
</dbReference>
<dbReference type="OrthoDB" id="7859381at2"/>
<evidence type="ECO:0000313" key="1">
    <source>
        <dbReference type="EMBL" id="OEK05874.1"/>
    </source>
</evidence>
<keyword evidence="2" id="KW-1185">Reference proteome</keyword>
<dbReference type="AlphaFoldDB" id="A0A1E5T3C2"/>
<dbReference type="EMBL" id="MDGQ01000004">
    <property type="protein sequence ID" value="OEK05874.1"/>
    <property type="molecule type" value="Genomic_DNA"/>
</dbReference>
<dbReference type="PANTHER" id="PTHR42754:SF1">
    <property type="entry name" value="LIPOPROTEIN"/>
    <property type="match status" value="1"/>
</dbReference>
<sequence>MKFIKLISITVLSLGLFGHNPKHDAIILTAEGGAVSSMTTEYYQRRATNDHQLDTPDGGKLTLFTVQTNRRQTDIVLSKTNPQGNEEWVKYYGGKGYDYASDLIATRDGGYLILGETSSYGNGNNDIYLVKITELGVKQWQNTFGDRYNEYGKSVRETEYGYYISGTRQDCSADSDDPTPDCLTLKLIIKTDQKGKELYKGDVAK</sequence>
<organism evidence="1 2">
    <name type="scientific">Roseivirga misakiensis</name>
    <dbReference type="NCBI Taxonomy" id="1563681"/>
    <lineage>
        <taxon>Bacteria</taxon>
        <taxon>Pseudomonadati</taxon>
        <taxon>Bacteroidota</taxon>
        <taxon>Cytophagia</taxon>
        <taxon>Cytophagales</taxon>
        <taxon>Roseivirgaceae</taxon>
        <taxon>Roseivirga</taxon>
    </lineage>
</organism>
<evidence type="ECO:0000313" key="2">
    <source>
        <dbReference type="Proteomes" id="UP000095552"/>
    </source>
</evidence>
<evidence type="ECO:0008006" key="3">
    <source>
        <dbReference type="Google" id="ProtNLM"/>
    </source>
</evidence>